<comment type="caution">
    <text evidence="5">The sequence shown here is derived from an EMBL/GenBank/DDBJ whole genome shotgun (WGS) entry which is preliminary data.</text>
</comment>
<dbReference type="PANTHER" id="PTHR43309">
    <property type="entry name" value="5-OXOPROLINASE SUBUNIT C"/>
    <property type="match status" value="1"/>
</dbReference>
<evidence type="ECO:0000313" key="5">
    <source>
        <dbReference type="EMBL" id="GAN97519.1"/>
    </source>
</evidence>
<feature type="domain" description="Carboxyltransferase" evidence="4">
    <location>
        <begin position="23"/>
        <end position="309"/>
    </location>
</feature>
<evidence type="ECO:0000256" key="1">
    <source>
        <dbReference type="ARBA" id="ARBA00022741"/>
    </source>
</evidence>
<organism evidence="5 6">
    <name type="scientific">Komagataeibacter europaeus NBRC 3261</name>
    <dbReference type="NCBI Taxonomy" id="1234669"/>
    <lineage>
        <taxon>Bacteria</taxon>
        <taxon>Pseudomonadati</taxon>
        <taxon>Pseudomonadota</taxon>
        <taxon>Alphaproteobacteria</taxon>
        <taxon>Acetobacterales</taxon>
        <taxon>Acetobacteraceae</taxon>
        <taxon>Komagataeibacter</taxon>
    </lineage>
</organism>
<dbReference type="Proteomes" id="UP000032675">
    <property type="component" value="Unassembled WGS sequence"/>
</dbReference>
<dbReference type="Pfam" id="PF02626">
    <property type="entry name" value="CT_A_B"/>
    <property type="match status" value="1"/>
</dbReference>
<dbReference type="GO" id="GO:0005524">
    <property type="term" value="F:ATP binding"/>
    <property type="evidence" value="ECO:0007669"/>
    <property type="project" value="UniProtKB-KW"/>
</dbReference>
<dbReference type="AlphaFoldDB" id="A0A0D6Q251"/>
<dbReference type="NCBIfam" id="TIGR00724">
    <property type="entry name" value="urea_amlyse_rel"/>
    <property type="match status" value="1"/>
</dbReference>
<dbReference type="GO" id="GO:0016787">
    <property type="term" value="F:hydrolase activity"/>
    <property type="evidence" value="ECO:0007669"/>
    <property type="project" value="UniProtKB-KW"/>
</dbReference>
<gene>
    <name evidence="5" type="ORF">Geu3261_0195_015</name>
</gene>
<dbReference type="RefSeq" id="WP_048851979.1">
    <property type="nucleotide sequence ID" value="NZ_BANI01000171.1"/>
</dbReference>
<sequence>MITILETSALNTVQDLGRPGYRNLGVGTSGVMDALALRVGNILLGNPVDDACIELQTYPFVLRFDAPASLAVTGIDAVIEIDGRTILPWMVETVAAGQVLRVGPPKTGARGYICIAGGIEVPVVLGSRSTQLRGGFGGLDGRPLEAGDTLQTTGAALDVSGYGALPPAAVLDTVACGDDAKVIHLRAMPATDYELFTPESRQRLWDTPWRITPQSNRVGYRLSGAPLELHHRVELRSYGVIAGIVQVPPAGEPIVQLADANTVGGYPRIATVIEADLWRLAQARIGTRIRFHECSFAEGVAAMRPVDAYLDDLRMMVDRYRTSARCRAGIRSGDRA</sequence>
<dbReference type="InterPro" id="IPR003778">
    <property type="entry name" value="CT_A_B"/>
</dbReference>
<evidence type="ECO:0000313" key="6">
    <source>
        <dbReference type="Proteomes" id="UP000032675"/>
    </source>
</evidence>
<name>A0A0D6Q251_KOMEU</name>
<keyword evidence="2 5" id="KW-0378">Hydrolase</keyword>
<keyword evidence="3" id="KW-0067">ATP-binding</keyword>
<protein>
    <submittedName>
        <fullName evidence="5">Allophanate hydrolase subunit 2</fullName>
    </submittedName>
</protein>
<reference evidence="5 6" key="1">
    <citation type="submission" date="2012-11" db="EMBL/GenBank/DDBJ databases">
        <title>Whole genome sequence of Gluconacetobacter europaeus NBRC3261.</title>
        <authorList>
            <person name="Azuma Y."/>
            <person name="Higashiura N."/>
            <person name="Hirakawa H."/>
            <person name="Matsushita K."/>
        </authorList>
    </citation>
    <scope>NUCLEOTIDE SEQUENCE [LARGE SCALE GENOMIC DNA]</scope>
    <source>
        <strain evidence="5 6">NBRC 3261</strain>
    </source>
</reference>
<dbReference type="SUPFAM" id="SSF50891">
    <property type="entry name" value="Cyclophilin-like"/>
    <property type="match status" value="1"/>
</dbReference>
<keyword evidence="1" id="KW-0547">Nucleotide-binding</keyword>
<dbReference type="Gene3D" id="2.40.100.10">
    <property type="entry name" value="Cyclophilin-like"/>
    <property type="match status" value="1"/>
</dbReference>
<proteinExistence type="predicted"/>
<evidence type="ECO:0000259" key="4">
    <source>
        <dbReference type="SMART" id="SM00797"/>
    </source>
</evidence>
<evidence type="ECO:0000256" key="3">
    <source>
        <dbReference type="ARBA" id="ARBA00022840"/>
    </source>
</evidence>
<dbReference type="PANTHER" id="PTHR43309:SF3">
    <property type="entry name" value="5-OXOPROLINASE SUBUNIT C"/>
    <property type="match status" value="1"/>
</dbReference>
<dbReference type="InterPro" id="IPR029000">
    <property type="entry name" value="Cyclophilin-like_dom_sf"/>
</dbReference>
<dbReference type="InterPro" id="IPR052708">
    <property type="entry name" value="PxpC"/>
</dbReference>
<accession>A0A0D6Q251</accession>
<evidence type="ECO:0000256" key="2">
    <source>
        <dbReference type="ARBA" id="ARBA00022801"/>
    </source>
</evidence>
<dbReference type="SMART" id="SM00797">
    <property type="entry name" value="AHS2"/>
    <property type="match status" value="1"/>
</dbReference>
<dbReference type="EMBL" id="BANI01000171">
    <property type="protein sequence ID" value="GAN97519.1"/>
    <property type="molecule type" value="Genomic_DNA"/>
</dbReference>